<keyword evidence="2" id="KW-0408">Iron</keyword>
<proteinExistence type="predicted"/>
<dbReference type="Gene3D" id="1.10.1060.10">
    <property type="entry name" value="Alpha-helical ferredoxin"/>
    <property type="match status" value="1"/>
</dbReference>
<evidence type="ECO:0000256" key="1">
    <source>
        <dbReference type="ARBA" id="ARBA00022723"/>
    </source>
</evidence>
<evidence type="ECO:0000259" key="4">
    <source>
        <dbReference type="PROSITE" id="PS51379"/>
    </source>
</evidence>
<keyword evidence="3" id="KW-0411">Iron-sulfur</keyword>
<dbReference type="Pfam" id="PF13183">
    <property type="entry name" value="Fer4_8"/>
    <property type="match status" value="1"/>
</dbReference>
<reference evidence="5 6" key="1">
    <citation type="submission" date="2019-03" db="EMBL/GenBank/DDBJ databases">
        <title>Metabolic potential of uncultured bacteria and archaea associated with petroleum seepage in deep-sea sediments.</title>
        <authorList>
            <person name="Dong X."/>
            <person name="Hubert C."/>
        </authorList>
    </citation>
    <scope>NUCLEOTIDE SEQUENCE [LARGE SCALE GENOMIC DNA]</scope>
    <source>
        <strain evidence="5">E44_bin18</strain>
    </source>
</reference>
<dbReference type="InterPro" id="IPR009051">
    <property type="entry name" value="Helical_ferredxn"/>
</dbReference>
<evidence type="ECO:0000313" key="5">
    <source>
        <dbReference type="EMBL" id="TET47241.1"/>
    </source>
</evidence>
<sequence length="179" mass="20677">MKHSVKNRTVDTRVEDLIVKHGLLKCVQCGKCTSACTMTEIFEDFRYSWAPRTIVHEALFGTDLFRASSIWYCLVCDVCEVTCPSGVHFREFIGSLRDLAVERGYIRNLRQCKRCGRPILPKHTSTYIQTKSEDYTPDSVLLCERCKKYILAQKFKENLRASRKVEAKCQIGGKKKSRR</sequence>
<dbReference type="GO" id="GO:0046872">
    <property type="term" value="F:metal ion binding"/>
    <property type="evidence" value="ECO:0007669"/>
    <property type="project" value="UniProtKB-KW"/>
</dbReference>
<feature type="domain" description="4Fe-4S ferredoxin-type" evidence="4">
    <location>
        <begin position="15"/>
        <end position="46"/>
    </location>
</feature>
<dbReference type="PANTHER" id="PTHR43255">
    <property type="entry name" value="IRON-SULFUR-BINDING OXIDOREDUCTASE FADF-RELATED-RELATED"/>
    <property type="match status" value="1"/>
</dbReference>
<dbReference type="SUPFAM" id="SSF46548">
    <property type="entry name" value="alpha-helical ferredoxin"/>
    <property type="match status" value="1"/>
</dbReference>
<dbReference type="GO" id="GO:0005886">
    <property type="term" value="C:plasma membrane"/>
    <property type="evidence" value="ECO:0007669"/>
    <property type="project" value="TreeGrafter"/>
</dbReference>
<organism evidence="5 6">
    <name type="scientific">candidate division TA06 bacterium</name>
    <dbReference type="NCBI Taxonomy" id="2250710"/>
    <lineage>
        <taxon>Bacteria</taxon>
        <taxon>Bacteria division TA06</taxon>
    </lineage>
</organism>
<evidence type="ECO:0000313" key="6">
    <source>
        <dbReference type="Proteomes" id="UP000315525"/>
    </source>
</evidence>
<accession>A0A523UY32</accession>
<name>A0A523UY32_UNCT6</name>
<dbReference type="PROSITE" id="PS51379">
    <property type="entry name" value="4FE4S_FER_2"/>
    <property type="match status" value="1"/>
</dbReference>
<dbReference type="Proteomes" id="UP000315525">
    <property type="component" value="Unassembled WGS sequence"/>
</dbReference>
<dbReference type="PROSITE" id="PS00198">
    <property type="entry name" value="4FE4S_FER_1"/>
    <property type="match status" value="1"/>
</dbReference>
<dbReference type="InterPro" id="IPR017900">
    <property type="entry name" value="4Fe4S_Fe_S_CS"/>
</dbReference>
<dbReference type="AlphaFoldDB" id="A0A523UY32"/>
<comment type="caution">
    <text evidence="5">The sequence shown here is derived from an EMBL/GenBank/DDBJ whole genome shotgun (WGS) entry which is preliminary data.</text>
</comment>
<protein>
    <submittedName>
        <fullName evidence="5">(Fe-S)-binding protein</fullName>
    </submittedName>
</protein>
<evidence type="ECO:0000256" key="2">
    <source>
        <dbReference type="ARBA" id="ARBA00023004"/>
    </source>
</evidence>
<dbReference type="InterPro" id="IPR051460">
    <property type="entry name" value="HdrC_iron-sulfur_subunit"/>
</dbReference>
<gene>
    <name evidence="5" type="ORF">E3J62_02045</name>
</gene>
<dbReference type="PANTHER" id="PTHR43255:SF2">
    <property type="entry name" value="HETERODISULFIDE REDUCTASE RELATED PROTEIN"/>
    <property type="match status" value="1"/>
</dbReference>
<keyword evidence="1" id="KW-0479">Metal-binding</keyword>
<evidence type="ECO:0000256" key="3">
    <source>
        <dbReference type="ARBA" id="ARBA00023014"/>
    </source>
</evidence>
<dbReference type="InterPro" id="IPR017896">
    <property type="entry name" value="4Fe4S_Fe-S-bd"/>
</dbReference>
<dbReference type="GO" id="GO:0051536">
    <property type="term" value="F:iron-sulfur cluster binding"/>
    <property type="evidence" value="ECO:0007669"/>
    <property type="project" value="UniProtKB-KW"/>
</dbReference>
<dbReference type="EMBL" id="SOJN01000027">
    <property type="protein sequence ID" value="TET47241.1"/>
    <property type="molecule type" value="Genomic_DNA"/>
</dbReference>